<dbReference type="GO" id="GO:0004315">
    <property type="term" value="F:3-oxoacyl-[acyl-carrier-protein] synthase activity"/>
    <property type="evidence" value="ECO:0007669"/>
    <property type="project" value="InterPro"/>
</dbReference>
<dbReference type="InterPro" id="IPR014031">
    <property type="entry name" value="Ketoacyl_synth_C"/>
</dbReference>
<dbReference type="SUPFAM" id="SSF53901">
    <property type="entry name" value="Thiolase-like"/>
    <property type="match status" value="2"/>
</dbReference>
<gene>
    <name evidence="5" type="ORF">DU000_08590</name>
</gene>
<dbReference type="InterPro" id="IPR016039">
    <property type="entry name" value="Thiolase-like"/>
</dbReference>
<evidence type="ECO:0000313" key="5">
    <source>
        <dbReference type="EMBL" id="RCS57496.1"/>
    </source>
</evidence>
<dbReference type="SMART" id="SM00825">
    <property type="entry name" value="PKS_KS"/>
    <property type="match status" value="1"/>
</dbReference>
<dbReference type="RefSeq" id="WP_114402977.1">
    <property type="nucleotide sequence ID" value="NZ_QPGB01000003.1"/>
</dbReference>
<dbReference type="Pfam" id="PF00109">
    <property type="entry name" value="ketoacyl-synt"/>
    <property type="match status" value="1"/>
</dbReference>
<dbReference type="Proteomes" id="UP000252357">
    <property type="component" value="Unassembled WGS sequence"/>
</dbReference>
<keyword evidence="2 3" id="KW-0808">Transferase</keyword>
<sequence>MSKTPPIVLHDVGIINALGSDKQQISAGLFRGDTSGLREEKTWLLNAAPAKVGLVQGLLLALPAIVGDARPWASRNNQLLYAAYLQIADTVASLMQHVSPTRVGIVIGTSTSGVQGSEQAHQVRLTTREFPEQFHYRQQEMGNPAEFLAKVLAISGPVFGISTACTSSATAFISAQALLHARLCDLVLVGGVDSLCKMTVQGFAALESTSASLTNPMSQNRSGINIGEGAALFLATRDDFLGGNSSGKILFMGGGESNDAYHMSSPDPSARGAIAAMQAALLHSGLEAQEISYVNLHATATQKNDAMESLAMQTIFPHGVKCSGTKPLTGHTLGAAGATEAAFCWLTLSQYNHNKMLPPHCWDGVPDPALPALALVKLGDCIEPNQLTQDKLYCMSNSFAFGGSNTSLIFGRA</sequence>
<reference evidence="5 6" key="1">
    <citation type="journal article" date="2018" name="Int. J. Syst. Evol. Microbiol.">
        <title>Parvibium lacunae gen. nov., sp. nov., a new member of the family Alcaligenaceae isolated from a freshwater pond.</title>
        <authorList>
            <person name="Chen W.M."/>
            <person name="Xie P.B."/>
            <person name="Hsu M.Y."/>
            <person name="Sheu S.Y."/>
        </authorList>
    </citation>
    <scope>NUCLEOTIDE SEQUENCE [LARGE SCALE GENOMIC DNA]</scope>
    <source>
        <strain evidence="5 6">KMB9</strain>
    </source>
</reference>
<dbReference type="CDD" id="cd00834">
    <property type="entry name" value="KAS_I_II"/>
    <property type="match status" value="1"/>
</dbReference>
<evidence type="ECO:0000259" key="4">
    <source>
        <dbReference type="PROSITE" id="PS52004"/>
    </source>
</evidence>
<dbReference type="InterPro" id="IPR014030">
    <property type="entry name" value="Ketoacyl_synth_N"/>
</dbReference>
<name>A0A368L1Q8_9BURK</name>
<evidence type="ECO:0000256" key="2">
    <source>
        <dbReference type="ARBA" id="ARBA00022679"/>
    </source>
</evidence>
<dbReference type="AlphaFoldDB" id="A0A368L1Q8"/>
<accession>A0A368L1Q8</accession>
<dbReference type="InterPro" id="IPR000794">
    <property type="entry name" value="Beta-ketoacyl_synthase"/>
</dbReference>
<dbReference type="GO" id="GO:0005829">
    <property type="term" value="C:cytosol"/>
    <property type="evidence" value="ECO:0007669"/>
    <property type="project" value="TreeGrafter"/>
</dbReference>
<dbReference type="GO" id="GO:0006633">
    <property type="term" value="P:fatty acid biosynthetic process"/>
    <property type="evidence" value="ECO:0007669"/>
    <property type="project" value="InterPro"/>
</dbReference>
<organism evidence="5 6">
    <name type="scientific">Parvibium lacunae</name>
    <dbReference type="NCBI Taxonomy" id="1888893"/>
    <lineage>
        <taxon>Bacteria</taxon>
        <taxon>Pseudomonadati</taxon>
        <taxon>Pseudomonadota</taxon>
        <taxon>Betaproteobacteria</taxon>
        <taxon>Burkholderiales</taxon>
        <taxon>Alcaligenaceae</taxon>
        <taxon>Parvibium</taxon>
    </lineage>
</organism>
<dbReference type="Gene3D" id="3.40.47.10">
    <property type="match status" value="1"/>
</dbReference>
<comment type="caution">
    <text evidence="5">The sequence shown here is derived from an EMBL/GenBank/DDBJ whole genome shotgun (WGS) entry which is preliminary data.</text>
</comment>
<dbReference type="InterPro" id="IPR020841">
    <property type="entry name" value="PKS_Beta-ketoAc_synthase_dom"/>
</dbReference>
<dbReference type="EMBL" id="QPGB01000003">
    <property type="protein sequence ID" value="RCS57496.1"/>
    <property type="molecule type" value="Genomic_DNA"/>
</dbReference>
<proteinExistence type="inferred from homology"/>
<evidence type="ECO:0000256" key="3">
    <source>
        <dbReference type="RuleBase" id="RU003694"/>
    </source>
</evidence>
<evidence type="ECO:0000313" key="6">
    <source>
        <dbReference type="Proteomes" id="UP000252357"/>
    </source>
</evidence>
<dbReference type="PROSITE" id="PS52004">
    <property type="entry name" value="KS3_2"/>
    <property type="match status" value="1"/>
</dbReference>
<evidence type="ECO:0000256" key="1">
    <source>
        <dbReference type="ARBA" id="ARBA00008467"/>
    </source>
</evidence>
<dbReference type="InterPro" id="IPR018201">
    <property type="entry name" value="Ketoacyl_synth_AS"/>
</dbReference>
<dbReference type="PANTHER" id="PTHR11712">
    <property type="entry name" value="POLYKETIDE SYNTHASE-RELATED"/>
    <property type="match status" value="1"/>
</dbReference>
<feature type="domain" description="Ketosynthase family 3 (KS3)" evidence="4">
    <location>
        <begin position="1"/>
        <end position="412"/>
    </location>
</feature>
<dbReference type="PROSITE" id="PS00606">
    <property type="entry name" value="KS3_1"/>
    <property type="match status" value="1"/>
</dbReference>
<keyword evidence="6" id="KW-1185">Reference proteome</keyword>
<protein>
    <submittedName>
        <fullName evidence="5">Beta-ketoacyl-ACP synthase</fullName>
    </submittedName>
</protein>
<dbReference type="PANTHER" id="PTHR11712:SF320">
    <property type="entry name" value="BETA-KETOACYL SYNTHASE"/>
    <property type="match status" value="1"/>
</dbReference>
<dbReference type="NCBIfam" id="NF006618">
    <property type="entry name" value="PRK09185.1"/>
    <property type="match status" value="1"/>
</dbReference>
<dbReference type="OrthoDB" id="9808669at2"/>
<comment type="similarity">
    <text evidence="1 3">Belongs to the thiolase-like superfamily. Beta-ketoacyl-ACP synthases family.</text>
</comment>
<dbReference type="Pfam" id="PF02801">
    <property type="entry name" value="Ketoacyl-synt_C"/>
    <property type="match status" value="1"/>
</dbReference>